<dbReference type="OrthoDB" id="683255at2759"/>
<evidence type="ECO:0000313" key="1">
    <source>
        <dbReference type="EMBL" id="KAF0894694.1"/>
    </source>
</evidence>
<gene>
    <name evidence="1" type="ORF">E2562_001985</name>
</gene>
<reference evidence="1 2" key="1">
    <citation type="submission" date="2019-11" db="EMBL/GenBank/DDBJ databases">
        <title>Whole genome sequence of Oryza granulata.</title>
        <authorList>
            <person name="Li W."/>
        </authorList>
    </citation>
    <scope>NUCLEOTIDE SEQUENCE [LARGE SCALE GENOMIC DNA]</scope>
    <source>
        <strain evidence="2">cv. Menghai</strain>
        <tissue evidence="1">Leaf</tissue>
    </source>
</reference>
<dbReference type="EMBL" id="SPHZ02000010">
    <property type="protein sequence ID" value="KAF0894694.1"/>
    <property type="molecule type" value="Genomic_DNA"/>
</dbReference>
<dbReference type="PANTHER" id="PTHR34223:SF47">
    <property type="entry name" value="OS11G0207800 PROTEIN"/>
    <property type="match status" value="1"/>
</dbReference>
<protein>
    <recommendedName>
        <fullName evidence="3">FBD domain-containing protein</fullName>
    </recommendedName>
</protein>
<name>A0A6G1C4E5_9ORYZ</name>
<comment type="caution">
    <text evidence="1">The sequence shown here is derived from an EMBL/GenBank/DDBJ whole genome shotgun (WGS) entry which is preliminary data.</text>
</comment>
<dbReference type="Proteomes" id="UP000479710">
    <property type="component" value="Unassembled WGS sequence"/>
</dbReference>
<dbReference type="AlphaFoldDB" id="A0A6G1C4E5"/>
<dbReference type="EMBL" id="SPHZ02000010">
    <property type="protein sequence ID" value="KAF0894693.1"/>
    <property type="molecule type" value="Genomic_DNA"/>
</dbReference>
<proteinExistence type="predicted"/>
<accession>A0A6G1C4E5</accession>
<evidence type="ECO:0000313" key="2">
    <source>
        <dbReference type="Proteomes" id="UP000479710"/>
    </source>
</evidence>
<evidence type="ECO:0008006" key="3">
    <source>
        <dbReference type="Google" id="ProtNLM"/>
    </source>
</evidence>
<dbReference type="InterPro" id="IPR053197">
    <property type="entry name" value="F-box_SCFL_complex_component"/>
</dbReference>
<dbReference type="PANTHER" id="PTHR34223">
    <property type="entry name" value="OS11G0201299 PROTEIN"/>
    <property type="match status" value="1"/>
</dbReference>
<organism evidence="1 2">
    <name type="scientific">Oryza meyeriana var. granulata</name>
    <dbReference type="NCBI Taxonomy" id="110450"/>
    <lineage>
        <taxon>Eukaryota</taxon>
        <taxon>Viridiplantae</taxon>
        <taxon>Streptophyta</taxon>
        <taxon>Embryophyta</taxon>
        <taxon>Tracheophyta</taxon>
        <taxon>Spermatophyta</taxon>
        <taxon>Magnoliopsida</taxon>
        <taxon>Liliopsida</taxon>
        <taxon>Poales</taxon>
        <taxon>Poaceae</taxon>
        <taxon>BOP clade</taxon>
        <taxon>Oryzoideae</taxon>
        <taxon>Oryzeae</taxon>
        <taxon>Oryzinae</taxon>
        <taxon>Oryza</taxon>
        <taxon>Oryza meyeriana</taxon>
    </lineage>
</organism>
<sequence>MFLEGLTEATDLKLLGCPKVYLFSRDLKCCPPFSKLKTSVLNAWFVAPDLSALTWFLQHAPLLEKLTLVLSKVPNKLGEADGS</sequence>
<keyword evidence="2" id="KW-1185">Reference proteome</keyword>